<sequence>MFLRHALAINNLAAAENLCEYGLIEMALLDVSGLVIIQR</sequence>
<accession>A0YD47</accession>
<gene>
    <name evidence="1" type="ORF">GP2143_03478</name>
</gene>
<comment type="caution">
    <text evidence="1">The sequence shown here is derived from an EMBL/GenBank/DDBJ whole genome shotgun (WGS) entry which is preliminary data.</text>
</comment>
<reference evidence="1 2" key="1">
    <citation type="journal article" date="2010" name="J. Bacteriol.">
        <title>Genome sequence of the oligotrophic marine Gammaproteobacterium HTCC2143, isolated from the Oregon Coast.</title>
        <authorList>
            <person name="Oh H.M."/>
            <person name="Kang I."/>
            <person name="Ferriera S."/>
            <person name="Giovannoni S.J."/>
            <person name="Cho J.C."/>
        </authorList>
    </citation>
    <scope>NUCLEOTIDE SEQUENCE [LARGE SCALE GENOMIC DNA]</scope>
    <source>
        <strain evidence="1 2">HTCC2143</strain>
    </source>
</reference>
<keyword evidence="2" id="KW-1185">Reference proteome</keyword>
<name>A0YD47_9GAMM</name>
<dbReference type="EMBL" id="AAVT01000004">
    <property type="protein sequence ID" value="EAW31150.1"/>
    <property type="molecule type" value="Genomic_DNA"/>
</dbReference>
<proteinExistence type="predicted"/>
<organism evidence="1 2">
    <name type="scientific">marine gamma proteobacterium HTCC2143</name>
    <dbReference type="NCBI Taxonomy" id="247633"/>
    <lineage>
        <taxon>Bacteria</taxon>
        <taxon>Pseudomonadati</taxon>
        <taxon>Pseudomonadota</taxon>
        <taxon>Gammaproteobacteria</taxon>
        <taxon>Cellvibrionales</taxon>
        <taxon>Spongiibacteraceae</taxon>
        <taxon>BD1-7 clade</taxon>
    </lineage>
</organism>
<evidence type="ECO:0000313" key="1">
    <source>
        <dbReference type="EMBL" id="EAW31150.1"/>
    </source>
</evidence>
<dbReference type="Proteomes" id="UP000004931">
    <property type="component" value="Unassembled WGS sequence"/>
</dbReference>
<dbReference type="STRING" id="247633.GP2143_03478"/>
<protein>
    <submittedName>
        <fullName evidence="1">Uncharacterized protein</fullName>
    </submittedName>
</protein>
<dbReference type="AlphaFoldDB" id="A0YD47"/>
<evidence type="ECO:0000313" key="2">
    <source>
        <dbReference type="Proteomes" id="UP000004931"/>
    </source>
</evidence>